<evidence type="ECO:0000313" key="2">
    <source>
        <dbReference type="EMBL" id="EKF44234.1"/>
    </source>
</evidence>
<dbReference type="PATRIC" id="fig|1231190.3.peg.169"/>
<dbReference type="OrthoDB" id="983149at2"/>
<keyword evidence="3" id="KW-1185">Reference proteome</keyword>
<evidence type="ECO:0000256" key="1">
    <source>
        <dbReference type="SAM" id="MobiDB-lite"/>
    </source>
</evidence>
<accession>K2P2A0</accession>
<evidence type="ECO:0000313" key="3">
    <source>
        <dbReference type="Proteomes" id="UP000007374"/>
    </source>
</evidence>
<dbReference type="Proteomes" id="UP000007374">
    <property type="component" value="Unassembled WGS sequence"/>
</dbReference>
<comment type="caution">
    <text evidence="2">The sequence shown here is derived from an EMBL/GenBank/DDBJ whole genome shotgun (WGS) entry which is preliminary data.</text>
</comment>
<feature type="region of interest" description="Disordered" evidence="1">
    <location>
        <begin position="1"/>
        <end position="22"/>
    </location>
</feature>
<name>K2P2A0_9HYPH</name>
<organism evidence="2 3">
    <name type="scientific">Nitratireductor indicus C115</name>
    <dbReference type="NCBI Taxonomy" id="1231190"/>
    <lineage>
        <taxon>Bacteria</taxon>
        <taxon>Pseudomonadati</taxon>
        <taxon>Pseudomonadota</taxon>
        <taxon>Alphaproteobacteria</taxon>
        <taxon>Hyphomicrobiales</taxon>
        <taxon>Phyllobacteriaceae</taxon>
        <taxon>Nitratireductor</taxon>
    </lineage>
</organism>
<reference evidence="2 3" key="1">
    <citation type="journal article" date="2012" name="J. Bacteriol.">
        <title>Genome Sequence of Nitratireductor indicus Type Strain C115.</title>
        <authorList>
            <person name="Lai Q."/>
            <person name="Li G."/>
            <person name="Yu Z."/>
            <person name="Shao Z."/>
        </authorList>
    </citation>
    <scope>NUCLEOTIDE SEQUENCE [LARGE SCALE GENOMIC DNA]</scope>
    <source>
        <strain evidence="2 3">C115</strain>
    </source>
</reference>
<dbReference type="EMBL" id="AMSI01000001">
    <property type="protein sequence ID" value="EKF44234.1"/>
    <property type="molecule type" value="Genomic_DNA"/>
</dbReference>
<dbReference type="eggNOG" id="ENOG502ZBGH">
    <property type="taxonomic scope" value="Bacteria"/>
</dbReference>
<gene>
    <name evidence="2" type="ORF">NA8A_00790</name>
</gene>
<dbReference type="AlphaFoldDB" id="K2P2A0"/>
<protein>
    <submittedName>
        <fullName evidence="2">Uncharacterized protein</fullName>
    </submittedName>
</protein>
<sequence length="316" mass="35234">MRSIAAAARAAERDAQRRHKQNQKMQMIADSTSAVEDWENYVDNLVSIHTDMADMIDWHKIAGQPRPSEPYQASDHRDRAEMALAKFKPSVFHAFRGGSAKVRSRLETQVEEAAARDQKLYQDALAAHAKAVAEWEEDTALAKRLVLGEAVAIRQVIEEMQSLSDTALVGTAIEFSIGENFVHARPKVHGDDIVPSMRRKQLASGRLSETKMPVGQFNELYQDYVASAALKTAGDLFHILPLGEIYVTCTANMLKPQTGHQEWAPILSVQFVRDSFMRLNLSGIDPSDSMQNFRHAMKFSKTKGFAVVEPLEPVSA</sequence>
<proteinExistence type="predicted"/>